<sequence>MKAAVIYHPGGPEQLIIEERAIPEVPAGWVLVKIKAFGLNRSELMTRKGMSPGVAFPRILGIECVGEVVQDPSGEWTSGQKVAAFMGGMGRVFDGGYAEYAVLPQELLYAFESYLGWDMLGAVPEMLQTVYGSLHLALKMAKGESLLVRGGTSSIGMLAIQLAKKQGLTVTATTRKEEKRAALLKNGADNVLIDDGHLAVHSKQVQAGGFDKVLELVGTTTLKDSLQCAAPGGIVCMTGILSEQWSLTDFAPMDFIPSTVSLTIYSSGQYRIDANSFQQFIRDVETGAIRLSIGGIFTLEEIVAAHQLMDSNIANGKIVVLPQH</sequence>
<dbReference type="KEGG" id="cpi:Cpin_4448"/>
<keyword evidence="2" id="KW-0560">Oxidoreductase</keyword>
<dbReference type="Pfam" id="PF08240">
    <property type="entry name" value="ADH_N"/>
    <property type="match status" value="1"/>
</dbReference>
<dbReference type="OrthoDB" id="648910at2"/>
<accession>A0A979G769</accession>
<dbReference type="PANTHER" id="PTHR48106:SF18">
    <property type="entry name" value="QUINONE OXIDOREDUCTASE PIG3"/>
    <property type="match status" value="1"/>
</dbReference>
<dbReference type="SMART" id="SM00829">
    <property type="entry name" value="PKS_ER"/>
    <property type="match status" value="1"/>
</dbReference>
<dbReference type="EMBL" id="CP001699">
    <property type="protein sequence ID" value="ACU61892.1"/>
    <property type="molecule type" value="Genomic_DNA"/>
</dbReference>
<name>A0A979G769_CHIPD</name>
<reference evidence="4 5" key="2">
    <citation type="journal article" date="2010" name="Stand. Genomic Sci.">
        <title>Complete genome sequence of Chitinophaga pinensis type strain (UQM 2034).</title>
        <authorList>
            <person name="Glavina Del Rio T."/>
            <person name="Abt B."/>
            <person name="Spring S."/>
            <person name="Lapidus A."/>
            <person name="Nolan M."/>
            <person name="Tice H."/>
            <person name="Copeland A."/>
            <person name="Cheng J.F."/>
            <person name="Chen F."/>
            <person name="Bruce D."/>
            <person name="Goodwin L."/>
            <person name="Pitluck S."/>
            <person name="Ivanova N."/>
            <person name="Mavromatis K."/>
            <person name="Mikhailova N."/>
            <person name="Pati A."/>
            <person name="Chen A."/>
            <person name="Palaniappan K."/>
            <person name="Land M."/>
            <person name="Hauser L."/>
            <person name="Chang Y.J."/>
            <person name="Jeffries C.D."/>
            <person name="Chain P."/>
            <person name="Saunders E."/>
            <person name="Detter J.C."/>
            <person name="Brettin T."/>
            <person name="Rohde M."/>
            <person name="Goker M."/>
            <person name="Bristow J."/>
            <person name="Eisen J.A."/>
            <person name="Markowitz V."/>
            <person name="Hugenholtz P."/>
            <person name="Kyrpides N.C."/>
            <person name="Klenk H.P."/>
            <person name="Lucas S."/>
        </authorList>
    </citation>
    <scope>NUCLEOTIDE SEQUENCE [LARGE SCALE GENOMIC DNA]</scope>
    <source>
        <strain evidence="5">ATCC 43595 / DSM 2588 / LMG 13176 / NBRC 15968 / NCIMB 11800 / UQM 2034</strain>
    </source>
</reference>
<evidence type="ECO:0000313" key="5">
    <source>
        <dbReference type="Proteomes" id="UP000002215"/>
    </source>
</evidence>
<dbReference type="PANTHER" id="PTHR48106">
    <property type="entry name" value="QUINONE OXIDOREDUCTASE PIG3-RELATED"/>
    <property type="match status" value="1"/>
</dbReference>
<evidence type="ECO:0000259" key="3">
    <source>
        <dbReference type="SMART" id="SM00829"/>
    </source>
</evidence>
<keyword evidence="1" id="KW-0521">NADP</keyword>
<evidence type="ECO:0000256" key="1">
    <source>
        <dbReference type="ARBA" id="ARBA00022857"/>
    </source>
</evidence>
<dbReference type="Gene3D" id="3.90.180.10">
    <property type="entry name" value="Medium-chain alcohol dehydrogenases, catalytic domain"/>
    <property type="match status" value="1"/>
</dbReference>
<dbReference type="InterPro" id="IPR020843">
    <property type="entry name" value="ER"/>
</dbReference>
<evidence type="ECO:0000256" key="2">
    <source>
        <dbReference type="ARBA" id="ARBA00023002"/>
    </source>
</evidence>
<dbReference type="SUPFAM" id="SSF50129">
    <property type="entry name" value="GroES-like"/>
    <property type="match status" value="1"/>
</dbReference>
<dbReference type="InterPro" id="IPR013149">
    <property type="entry name" value="ADH-like_C"/>
</dbReference>
<dbReference type="RefSeq" id="WP_012792060.1">
    <property type="nucleotide sequence ID" value="NC_013132.1"/>
</dbReference>
<reference evidence="5" key="1">
    <citation type="submission" date="2009-08" db="EMBL/GenBank/DDBJ databases">
        <title>The complete genome of Chitinophaga pinensis DSM 2588.</title>
        <authorList>
            <consortium name="US DOE Joint Genome Institute (JGI-PGF)"/>
            <person name="Lucas S."/>
            <person name="Copeland A."/>
            <person name="Lapidus A."/>
            <person name="Glavina del Rio T."/>
            <person name="Dalin E."/>
            <person name="Tice H."/>
            <person name="Bruce D."/>
            <person name="Goodwin L."/>
            <person name="Pitluck S."/>
            <person name="Kyrpides N."/>
            <person name="Mavromatis K."/>
            <person name="Ivanova N."/>
            <person name="Mikhailova N."/>
            <person name="Sims D."/>
            <person name="Meinche L."/>
            <person name="Brettin T."/>
            <person name="Detter J.C."/>
            <person name="Han C."/>
            <person name="Larimer F."/>
            <person name="Land M."/>
            <person name="Hauser L."/>
            <person name="Markowitz V."/>
            <person name="Cheng J.-F."/>
            <person name="Hugenholtz P."/>
            <person name="Woyke T."/>
            <person name="Wu D."/>
            <person name="Spring S."/>
            <person name="Klenk H.-P."/>
            <person name="Eisen J.A."/>
        </authorList>
    </citation>
    <scope>NUCLEOTIDE SEQUENCE [LARGE SCALE GENOMIC DNA]</scope>
    <source>
        <strain evidence="5">ATCC 43595 / DSM 2588 / LMG 13176 / NBRC 15968 / NCIMB 11800 / UQM 2034</strain>
    </source>
</reference>
<evidence type="ECO:0000313" key="4">
    <source>
        <dbReference type="EMBL" id="ACU61892.1"/>
    </source>
</evidence>
<dbReference type="Proteomes" id="UP000002215">
    <property type="component" value="Chromosome"/>
</dbReference>
<dbReference type="AlphaFoldDB" id="A0A979G769"/>
<dbReference type="Pfam" id="PF00107">
    <property type="entry name" value="ADH_zinc_N"/>
    <property type="match status" value="1"/>
</dbReference>
<dbReference type="SUPFAM" id="SSF51735">
    <property type="entry name" value="NAD(P)-binding Rossmann-fold domains"/>
    <property type="match status" value="1"/>
</dbReference>
<dbReference type="Gene3D" id="3.40.50.720">
    <property type="entry name" value="NAD(P)-binding Rossmann-like Domain"/>
    <property type="match status" value="1"/>
</dbReference>
<gene>
    <name evidence="4" type="ordered locus">Cpin_4448</name>
</gene>
<proteinExistence type="predicted"/>
<dbReference type="CDD" id="cd08243">
    <property type="entry name" value="quinone_oxidoreductase_like_1"/>
    <property type="match status" value="1"/>
</dbReference>
<dbReference type="InterPro" id="IPR011032">
    <property type="entry name" value="GroES-like_sf"/>
</dbReference>
<organism evidence="4 5">
    <name type="scientific">Chitinophaga pinensis (strain ATCC 43595 / DSM 2588 / LMG 13176 / NBRC 15968 / NCIMB 11800 / UQM 2034)</name>
    <dbReference type="NCBI Taxonomy" id="485918"/>
    <lineage>
        <taxon>Bacteria</taxon>
        <taxon>Pseudomonadati</taxon>
        <taxon>Bacteroidota</taxon>
        <taxon>Chitinophagia</taxon>
        <taxon>Chitinophagales</taxon>
        <taxon>Chitinophagaceae</taxon>
        <taxon>Chitinophaga</taxon>
    </lineage>
</organism>
<dbReference type="GO" id="GO:0070402">
    <property type="term" value="F:NADPH binding"/>
    <property type="evidence" value="ECO:0007669"/>
    <property type="project" value="TreeGrafter"/>
</dbReference>
<dbReference type="InterPro" id="IPR036291">
    <property type="entry name" value="NAD(P)-bd_dom_sf"/>
</dbReference>
<dbReference type="GO" id="GO:0016651">
    <property type="term" value="F:oxidoreductase activity, acting on NAD(P)H"/>
    <property type="evidence" value="ECO:0007669"/>
    <property type="project" value="TreeGrafter"/>
</dbReference>
<feature type="domain" description="Enoyl reductase (ER)" evidence="3">
    <location>
        <begin position="10"/>
        <end position="320"/>
    </location>
</feature>
<protein>
    <submittedName>
        <fullName evidence="4">Alcohol dehydrogenase zinc-binding domain protein</fullName>
    </submittedName>
</protein>
<dbReference type="InterPro" id="IPR013154">
    <property type="entry name" value="ADH-like_N"/>
</dbReference>